<feature type="signal peptide" evidence="1">
    <location>
        <begin position="1"/>
        <end position="16"/>
    </location>
</feature>
<dbReference type="Gene3D" id="3.30.420.10">
    <property type="entry name" value="Ribonuclease H-like superfamily/Ribonuclease H"/>
    <property type="match status" value="1"/>
</dbReference>
<feature type="domain" description="RNase H type-1" evidence="2">
    <location>
        <begin position="7"/>
        <end position="54"/>
    </location>
</feature>
<dbReference type="InterPro" id="IPR002156">
    <property type="entry name" value="RNaseH_domain"/>
</dbReference>
<keyword evidence="4" id="KW-1185">Reference proteome</keyword>
<dbReference type="SUPFAM" id="SSF53098">
    <property type="entry name" value="Ribonuclease H-like"/>
    <property type="match status" value="1"/>
</dbReference>
<proteinExistence type="predicted"/>
<evidence type="ECO:0000256" key="1">
    <source>
        <dbReference type="SAM" id="SignalP"/>
    </source>
</evidence>
<accession>A0A834SZI6</accession>
<evidence type="ECO:0000313" key="4">
    <source>
        <dbReference type="Proteomes" id="UP000634136"/>
    </source>
</evidence>
<dbReference type="Proteomes" id="UP000634136">
    <property type="component" value="Unassembled WGS sequence"/>
</dbReference>
<reference evidence="3" key="1">
    <citation type="submission" date="2020-09" db="EMBL/GenBank/DDBJ databases">
        <title>Genome-Enabled Discovery of Anthraquinone Biosynthesis in Senna tora.</title>
        <authorList>
            <person name="Kang S.-H."/>
            <person name="Pandey R.P."/>
            <person name="Lee C.-M."/>
            <person name="Sim J.-S."/>
            <person name="Jeong J.-T."/>
            <person name="Choi B.-S."/>
            <person name="Jung M."/>
            <person name="Ginzburg D."/>
            <person name="Zhao K."/>
            <person name="Won S.Y."/>
            <person name="Oh T.-J."/>
            <person name="Yu Y."/>
            <person name="Kim N.-H."/>
            <person name="Lee O.R."/>
            <person name="Lee T.-H."/>
            <person name="Bashyal P."/>
            <person name="Kim T.-S."/>
            <person name="Lee W.-H."/>
            <person name="Kawkins C."/>
            <person name="Kim C.-K."/>
            <person name="Kim J.S."/>
            <person name="Ahn B.O."/>
            <person name="Rhee S.Y."/>
            <person name="Sohng J.K."/>
        </authorList>
    </citation>
    <scope>NUCLEOTIDE SEQUENCE</scope>
    <source>
        <tissue evidence="3">Leaf</tissue>
    </source>
</reference>
<dbReference type="InterPro" id="IPR012337">
    <property type="entry name" value="RNaseH-like_sf"/>
</dbReference>
<dbReference type="GO" id="GO:0004523">
    <property type="term" value="F:RNA-DNA hybrid ribonuclease activity"/>
    <property type="evidence" value="ECO:0007669"/>
    <property type="project" value="InterPro"/>
</dbReference>
<organism evidence="3 4">
    <name type="scientific">Senna tora</name>
    <dbReference type="NCBI Taxonomy" id="362788"/>
    <lineage>
        <taxon>Eukaryota</taxon>
        <taxon>Viridiplantae</taxon>
        <taxon>Streptophyta</taxon>
        <taxon>Embryophyta</taxon>
        <taxon>Tracheophyta</taxon>
        <taxon>Spermatophyta</taxon>
        <taxon>Magnoliopsida</taxon>
        <taxon>eudicotyledons</taxon>
        <taxon>Gunneridae</taxon>
        <taxon>Pentapetalae</taxon>
        <taxon>rosids</taxon>
        <taxon>fabids</taxon>
        <taxon>Fabales</taxon>
        <taxon>Fabaceae</taxon>
        <taxon>Caesalpinioideae</taxon>
        <taxon>Cassia clade</taxon>
        <taxon>Senna</taxon>
    </lineage>
</organism>
<gene>
    <name evidence="3" type="ORF">G2W53_032642</name>
</gene>
<dbReference type="EMBL" id="JAAIUW010000010">
    <property type="protein sequence ID" value="KAF7811666.1"/>
    <property type="molecule type" value="Genomic_DNA"/>
</dbReference>
<evidence type="ECO:0000259" key="2">
    <source>
        <dbReference type="Pfam" id="PF13456"/>
    </source>
</evidence>
<feature type="chain" id="PRO_5033040897" description="RNase H type-1 domain-containing protein" evidence="1">
    <location>
        <begin position="17"/>
        <end position="127"/>
    </location>
</feature>
<dbReference type="OrthoDB" id="1906820at2759"/>
<keyword evidence="1" id="KW-0732">Signal</keyword>
<sequence length="127" mass="14738">MLVCVWAPGLVSMSVAELEAEAVLMGLEFARDLGVLKLIVEGDSEWVMSLINQEGLPYHKQGKGRDETDEEENFVSLDLFKYYANIFEDDYRPERNSLQFFLGWQERMKRVMTMKRNKGYVTTLDIC</sequence>
<name>A0A834SZI6_9FABA</name>
<dbReference type="AlphaFoldDB" id="A0A834SZI6"/>
<dbReference type="Pfam" id="PF13456">
    <property type="entry name" value="RVT_3"/>
    <property type="match status" value="1"/>
</dbReference>
<dbReference type="InterPro" id="IPR036397">
    <property type="entry name" value="RNaseH_sf"/>
</dbReference>
<evidence type="ECO:0000313" key="3">
    <source>
        <dbReference type="EMBL" id="KAF7811666.1"/>
    </source>
</evidence>
<dbReference type="GO" id="GO:0003676">
    <property type="term" value="F:nucleic acid binding"/>
    <property type="evidence" value="ECO:0007669"/>
    <property type="project" value="InterPro"/>
</dbReference>
<comment type="caution">
    <text evidence="3">The sequence shown here is derived from an EMBL/GenBank/DDBJ whole genome shotgun (WGS) entry which is preliminary data.</text>
</comment>
<protein>
    <recommendedName>
        <fullName evidence="2">RNase H type-1 domain-containing protein</fullName>
    </recommendedName>
</protein>